<reference evidence="1 2" key="1">
    <citation type="journal article" date="2019" name="Int. J. Syst. Evol. Microbiol.">
        <title>The Global Catalogue of Microorganisms (GCM) 10K type strain sequencing project: providing services to taxonomists for standard genome sequencing and annotation.</title>
        <authorList>
            <consortium name="The Broad Institute Genomics Platform"/>
            <consortium name="The Broad Institute Genome Sequencing Center for Infectious Disease"/>
            <person name="Wu L."/>
            <person name="Ma J."/>
        </authorList>
    </citation>
    <scope>NUCLEOTIDE SEQUENCE [LARGE SCALE GENOMIC DNA]</scope>
    <source>
        <strain evidence="1 2">JCM 14969</strain>
    </source>
</reference>
<evidence type="ECO:0000313" key="1">
    <source>
        <dbReference type="EMBL" id="GAA1593264.1"/>
    </source>
</evidence>
<keyword evidence="2" id="KW-1185">Reference proteome</keyword>
<proteinExistence type="predicted"/>
<name>A0ABN2E3E9_9ACTN</name>
<accession>A0ABN2E3E9</accession>
<dbReference type="Proteomes" id="UP001500393">
    <property type="component" value="Unassembled WGS sequence"/>
</dbReference>
<organism evidence="1 2">
    <name type="scientific">Kribbella sancticallisti</name>
    <dbReference type="NCBI Taxonomy" id="460087"/>
    <lineage>
        <taxon>Bacteria</taxon>
        <taxon>Bacillati</taxon>
        <taxon>Actinomycetota</taxon>
        <taxon>Actinomycetes</taxon>
        <taxon>Propionibacteriales</taxon>
        <taxon>Kribbellaceae</taxon>
        <taxon>Kribbella</taxon>
    </lineage>
</organism>
<sequence>MPEPLSGRDARYRRQLERVANQRDHYQRCAIDAVAALLLATGDHLDLLEGDDLAAVLVRAQELRGKMVGRSR</sequence>
<dbReference type="RefSeq" id="WP_344218690.1">
    <property type="nucleotide sequence ID" value="NZ_BAAAOS010000038.1"/>
</dbReference>
<gene>
    <name evidence="1" type="ORF">GCM10009789_54120</name>
</gene>
<dbReference type="EMBL" id="BAAAOS010000038">
    <property type="protein sequence ID" value="GAA1593264.1"/>
    <property type="molecule type" value="Genomic_DNA"/>
</dbReference>
<protein>
    <submittedName>
        <fullName evidence="1">Uncharacterized protein</fullName>
    </submittedName>
</protein>
<evidence type="ECO:0000313" key="2">
    <source>
        <dbReference type="Proteomes" id="UP001500393"/>
    </source>
</evidence>
<comment type="caution">
    <text evidence="1">The sequence shown here is derived from an EMBL/GenBank/DDBJ whole genome shotgun (WGS) entry which is preliminary data.</text>
</comment>